<name>A0A9P0CRH5_9CUCU</name>
<dbReference type="PROSITE" id="PS50862">
    <property type="entry name" value="AA_TRNA_LIGASE_II"/>
    <property type="match status" value="1"/>
</dbReference>
<evidence type="ECO:0000256" key="4">
    <source>
        <dbReference type="ARBA" id="ARBA00022741"/>
    </source>
</evidence>
<evidence type="ECO:0000256" key="1">
    <source>
        <dbReference type="ARBA" id="ARBA00008226"/>
    </source>
</evidence>
<dbReference type="AlphaFoldDB" id="A0A9P0CRH5"/>
<dbReference type="CDD" id="cd04318">
    <property type="entry name" value="EcAsnRS_like_N"/>
    <property type="match status" value="1"/>
</dbReference>
<dbReference type="SUPFAM" id="SSF50249">
    <property type="entry name" value="Nucleic acid-binding proteins"/>
    <property type="match status" value="1"/>
</dbReference>
<dbReference type="Gene3D" id="3.30.930.10">
    <property type="entry name" value="Bira Bifunctional Protein, Domain 2"/>
    <property type="match status" value="1"/>
</dbReference>
<accession>A0A9P0CRH5</accession>
<evidence type="ECO:0000256" key="3">
    <source>
        <dbReference type="ARBA" id="ARBA00022598"/>
    </source>
</evidence>
<dbReference type="InterPro" id="IPR004522">
    <property type="entry name" value="Asn-tRNA-ligase"/>
</dbReference>
<dbReference type="CDD" id="cd00776">
    <property type="entry name" value="AsxRS_core"/>
    <property type="match status" value="1"/>
</dbReference>
<dbReference type="EMBL" id="OV651830">
    <property type="protein sequence ID" value="CAH1104878.1"/>
    <property type="molecule type" value="Genomic_DNA"/>
</dbReference>
<dbReference type="Gene3D" id="2.40.50.140">
    <property type="entry name" value="Nucleic acid-binding proteins"/>
    <property type="match status" value="1"/>
</dbReference>
<dbReference type="EC" id="6.1.1.22" evidence="2"/>
<evidence type="ECO:0000313" key="9">
    <source>
        <dbReference type="EMBL" id="CAH1104878.1"/>
    </source>
</evidence>
<dbReference type="GO" id="GO:0003676">
    <property type="term" value="F:nucleic acid binding"/>
    <property type="evidence" value="ECO:0007669"/>
    <property type="project" value="InterPro"/>
</dbReference>
<keyword evidence="4" id="KW-0547">Nucleotide-binding</keyword>
<sequence length="471" mass="53275">MLPNVINKIQNALLKNYKRNTSSYTINTILQNTKAGDKINLKGWIKSLRKQKENIFIDISDGSTSEKLQIIIAQNVAPKNISTGASISTSGVIQLSPKGQKELNAEEITIHGDCVVSDGYPFAPRKQYTPEYIRQHLHFRPRTNKFSSLLRIRSNAHISFHNYLTSQGYINVQTPILTSNDCEGAGEVFRVLPENQALVKSMAKEAQSLDEAFFDTKTFLTVSGQLHLEAAAHGLSKVYTLGPTFRAENSRSRLHLAEFYMLEAEIAFIDRIEDLMSPIEKLIKNVTKMVLDTNENDISVCRNDGTVNFAWLEKDFAVMTYAEAENVLKNHQEFENGFRTENGITKEHEFFLVKHCGNIPVFVINWPKDIKPFYMRECPNDTSMVAALDLLVPEVGEIVGGSLRENDLNKLKEKLPKDSNGLDWYMDLRKFGGVPTGGYGLGFERYLLFLTGISNIKDVIPFPRWPHNCNM</sequence>
<keyword evidence="3" id="KW-0436">Ligase</keyword>
<dbReference type="InterPro" id="IPR012340">
    <property type="entry name" value="NA-bd_OB-fold"/>
</dbReference>
<evidence type="ECO:0000256" key="6">
    <source>
        <dbReference type="ARBA" id="ARBA00022917"/>
    </source>
</evidence>
<keyword evidence="10" id="KW-1185">Reference proteome</keyword>
<dbReference type="InterPro" id="IPR006195">
    <property type="entry name" value="aa-tRNA-synth_II"/>
</dbReference>
<dbReference type="InterPro" id="IPR004364">
    <property type="entry name" value="Aa-tRNA-synt_II"/>
</dbReference>
<dbReference type="GO" id="GO:0005524">
    <property type="term" value="F:ATP binding"/>
    <property type="evidence" value="ECO:0007669"/>
    <property type="project" value="UniProtKB-KW"/>
</dbReference>
<keyword evidence="5" id="KW-0067">ATP-binding</keyword>
<gene>
    <name evidence="9" type="ORF">PSYICH_LOCUS5923</name>
</gene>
<evidence type="ECO:0000313" key="10">
    <source>
        <dbReference type="Proteomes" id="UP001153636"/>
    </source>
</evidence>
<dbReference type="InterPro" id="IPR045864">
    <property type="entry name" value="aa-tRNA-synth_II/BPL/LPL"/>
</dbReference>
<dbReference type="Proteomes" id="UP001153636">
    <property type="component" value="Chromosome 18"/>
</dbReference>
<comment type="similarity">
    <text evidence="1">Belongs to the class-II aminoacyl-tRNA synthetase family.</text>
</comment>
<dbReference type="SUPFAM" id="SSF55681">
    <property type="entry name" value="Class II aaRS and biotin synthetases"/>
    <property type="match status" value="1"/>
</dbReference>
<dbReference type="Pfam" id="PF00152">
    <property type="entry name" value="tRNA-synt_2"/>
    <property type="match status" value="1"/>
</dbReference>
<keyword evidence="7" id="KW-0030">Aminoacyl-tRNA synthetase</keyword>
<reference evidence="9" key="1">
    <citation type="submission" date="2022-01" db="EMBL/GenBank/DDBJ databases">
        <authorList>
            <person name="King R."/>
        </authorList>
    </citation>
    <scope>NUCLEOTIDE SEQUENCE</scope>
</reference>
<dbReference type="PANTHER" id="PTHR22594:SF34">
    <property type="entry name" value="ASPARAGINE--TRNA LIGASE, MITOCHONDRIAL-RELATED"/>
    <property type="match status" value="1"/>
</dbReference>
<dbReference type="PRINTS" id="PR01042">
    <property type="entry name" value="TRNASYNTHASP"/>
</dbReference>
<dbReference type="Pfam" id="PF01336">
    <property type="entry name" value="tRNA_anti-codon"/>
    <property type="match status" value="1"/>
</dbReference>
<dbReference type="GO" id="GO:0004816">
    <property type="term" value="F:asparagine-tRNA ligase activity"/>
    <property type="evidence" value="ECO:0007669"/>
    <property type="project" value="UniProtKB-EC"/>
</dbReference>
<dbReference type="GO" id="GO:0006421">
    <property type="term" value="P:asparaginyl-tRNA aminoacylation"/>
    <property type="evidence" value="ECO:0007669"/>
    <property type="project" value="InterPro"/>
</dbReference>
<keyword evidence="6" id="KW-0648">Protein biosynthesis</keyword>
<dbReference type="OrthoDB" id="360585at2759"/>
<evidence type="ECO:0000256" key="2">
    <source>
        <dbReference type="ARBA" id="ARBA00012816"/>
    </source>
</evidence>
<dbReference type="NCBIfam" id="NF003037">
    <property type="entry name" value="PRK03932.1"/>
    <property type="match status" value="1"/>
</dbReference>
<dbReference type="PANTHER" id="PTHR22594">
    <property type="entry name" value="ASPARTYL/LYSYL-TRNA SYNTHETASE"/>
    <property type="match status" value="1"/>
</dbReference>
<dbReference type="NCBIfam" id="TIGR00457">
    <property type="entry name" value="asnS"/>
    <property type="match status" value="1"/>
</dbReference>
<dbReference type="GO" id="GO:0005739">
    <property type="term" value="C:mitochondrion"/>
    <property type="evidence" value="ECO:0007669"/>
    <property type="project" value="TreeGrafter"/>
</dbReference>
<organism evidence="9 10">
    <name type="scientific">Psylliodes chrysocephalus</name>
    <dbReference type="NCBI Taxonomy" id="3402493"/>
    <lineage>
        <taxon>Eukaryota</taxon>
        <taxon>Metazoa</taxon>
        <taxon>Ecdysozoa</taxon>
        <taxon>Arthropoda</taxon>
        <taxon>Hexapoda</taxon>
        <taxon>Insecta</taxon>
        <taxon>Pterygota</taxon>
        <taxon>Neoptera</taxon>
        <taxon>Endopterygota</taxon>
        <taxon>Coleoptera</taxon>
        <taxon>Polyphaga</taxon>
        <taxon>Cucujiformia</taxon>
        <taxon>Chrysomeloidea</taxon>
        <taxon>Chrysomelidae</taxon>
        <taxon>Galerucinae</taxon>
        <taxon>Alticini</taxon>
        <taxon>Psylliodes</taxon>
    </lineage>
</organism>
<evidence type="ECO:0000259" key="8">
    <source>
        <dbReference type="PROSITE" id="PS50862"/>
    </source>
</evidence>
<protein>
    <recommendedName>
        <fullName evidence="2">asparagine--tRNA ligase</fullName>
        <ecNumber evidence="2">6.1.1.22</ecNumber>
    </recommendedName>
</protein>
<dbReference type="FunFam" id="3.30.930.10:FF:000016">
    <property type="entry name" value="Asparagine--tRNA ligase"/>
    <property type="match status" value="1"/>
</dbReference>
<proteinExistence type="inferred from homology"/>
<dbReference type="InterPro" id="IPR004365">
    <property type="entry name" value="NA-bd_OB_tRNA"/>
</dbReference>
<dbReference type="InterPro" id="IPR002312">
    <property type="entry name" value="Asp/Asn-tRNA-synth_IIb"/>
</dbReference>
<evidence type="ECO:0000256" key="5">
    <source>
        <dbReference type="ARBA" id="ARBA00022840"/>
    </source>
</evidence>
<evidence type="ECO:0000256" key="7">
    <source>
        <dbReference type="ARBA" id="ARBA00023146"/>
    </source>
</evidence>
<feature type="domain" description="Aminoacyl-transfer RNA synthetases class-II family profile" evidence="8">
    <location>
        <begin position="150"/>
        <end position="461"/>
    </location>
</feature>